<feature type="domain" description="Roadblock/LAMTOR2" evidence="1">
    <location>
        <begin position="4"/>
        <end position="93"/>
    </location>
</feature>
<dbReference type="EMBL" id="AE000657">
    <property type="protein sequence ID" value="AAC07671.1"/>
    <property type="molecule type" value="Genomic_DNA"/>
</dbReference>
<dbReference type="RefSeq" id="WP_010881204.1">
    <property type="nucleotide sequence ID" value="NC_000918.1"/>
</dbReference>
<dbReference type="STRING" id="224324.aq_1847"/>
<dbReference type="GO" id="GO:0071230">
    <property type="term" value="P:cellular response to amino acid stimulus"/>
    <property type="evidence" value="ECO:0000318"/>
    <property type="project" value="GO_Central"/>
</dbReference>
<dbReference type="GO" id="GO:0005085">
    <property type="term" value="F:guanyl-nucleotide exchange factor activity"/>
    <property type="evidence" value="ECO:0007669"/>
    <property type="project" value="InterPro"/>
</dbReference>
<keyword evidence="3" id="KW-1185">Reference proteome</keyword>
<dbReference type="HOGENOM" id="CLU_118613_1_1_0"/>
<protein>
    <recommendedName>
        <fullName evidence="1">Roadblock/LAMTOR2 domain-containing protein</fullName>
    </recommendedName>
</protein>
<organism evidence="2 3">
    <name type="scientific">Aquifex aeolicus (strain VF5)</name>
    <dbReference type="NCBI Taxonomy" id="224324"/>
    <lineage>
        <taxon>Bacteria</taxon>
        <taxon>Pseudomonadati</taxon>
        <taxon>Aquificota</taxon>
        <taxon>Aquificia</taxon>
        <taxon>Aquificales</taxon>
        <taxon>Aquificaceae</taxon>
        <taxon>Aquifex</taxon>
    </lineage>
</organism>
<dbReference type="OrthoDB" id="513103at2"/>
<dbReference type="EnsemblBacteria" id="AAC07671">
    <property type="protein sequence ID" value="AAC07671"/>
    <property type="gene ID" value="aq_1847"/>
</dbReference>
<dbReference type="SMART" id="SM00960">
    <property type="entry name" value="Robl_LC7"/>
    <property type="match status" value="1"/>
</dbReference>
<dbReference type="InParanoid" id="O67700"/>
<dbReference type="GO" id="GO:0060090">
    <property type="term" value="F:molecular adaptor activity"/>
    <property type="evidence" value="ECO:0007669"/>
    <property type="project" value="InterPro"/>
</dbReference>
<reference evidence="2 3" key="1">
    <citation type="journal article" date="1998" name="Nature">
        <title>The complete genome of the hyperthermophilic bacterium Aquifex aeolicus.</title>
        <authorList>
            <person name="Deckert G."/>
            <person name="Warren P.V."/>
            <person name="Gaasterland T."/>
            <person name="Young W.G."/>
            <person name="Lenox A.L."/>
            <person name="Graham D.E."/>
            <person name="Overbeek R."/>
            <person name="Snead M.A."/>
            <person name="Keller M."/>
            <person name="Aujay M."/>
            <person name="Huber R."/>
            <person name="Feldman R.A."/>
            <person name="Short J.M."/>
            <person name="Olson G.J."/>
            <person name="Swanson R.V."/>
        </authorList>
    </citation>
    <scope>NUCLEOTIDE SEQUENCE [LARGE SCALE GENOMIC DNA]</scope>
    <source>
        <strain evidence="2 3">VF5</strain>
    </source>
</reference>
<dbReference type="eggNOG" id="COG2018">
    <property type="taxonomic scope" value="Bacteria"/>
</dbReference>
<proteinExistence type="predicted"/>
<name>O67700_AQUAE</name>
<dbReference type="InterPro" id="IPR004942">
    <property type="entry name" value="Roadblock/LAMTOR2_dom"/>
</dbReference>
<dbReference type="SUPFAM" id="SSF103196">
    <property type="entry name" value="Roadblock/LC7 domain"/>
    <property type="match status" value="1"/>
</dbReference>
<dbReference type="InterPro" id="IPR037587">
    <property type="entry name" value="LAMTOR2-like"/>
</dbReference>
<accession>O67700</accession>
<evidence type="ECO:0000259" key="1">
    <source>
        <dbReference type="SMART" id="SM00960"/>
    </source>
</evidence>
<sequence length="117" mass="12458">MNKYEEVLQELIKASGIEGAAIVSLDGLPIASVLPANAEEDKVAAMSAAILSLGERVVEELGKGTMEQITIKGDKGYVVITEIGQDAVLTTLAGQDSKLGLIYMEIKKAQQKLKELI</sequence>
<dbReference type="GO" id="GO:0032008">
    <property type="term" value="P:positive regulation of TOR signaling"/>
    <property type="evidence" value="ECO:0000318"/>
    <property type="project" value="GO_Central"/>
</dbReference>
<dbReference type="Proteomes" id="UP000000798">
    <property type="component" value="Chromosome"/>
</dbReference>
<dbReference type="KEGG" id="aae:aq_1847"/>
<evidence type="ECO:0000313" key="3">
    <source>
        <dbReference type="Proteomes" id="UP000000798"/>
    </source>
</evidence>
<dbReference type="Gene3D" id="3.30.450.30">
    <property type="entry name" value="Dynein light chain 2a, cytoplasmic"/>
    <property type="match status" value="1"/>
</dbReference>
<dbReference type="Pfam" id="PF03259">
    <property type="entry name" value="Robl_LC7"/>
    <property type="match status" value="1"/>
</dbReference>
<evidence type="ECO:0000313" key="2">
    <source>
        <dbReference type="EMBL" id="AAC07671.1"/>
    </source>
</evidence>
<dbReference type="PANTHER" id="PTHR13323">
    <property type="entry name" value="LATE ENDOSOMAL/LYSOSOMAL MP1 INTERACTING PROTEIN"/>
    <property type="match status" value="1"/>
</dbReference>
<gene>
    <name evidence="2" type="ordered locus">aq_1847</name>
</gene>
<dbReference type="AlphaFoldDB" id="O67700"/>
<dbReference type="PATRIC" id="fig|224324.8.peg.1426"/>
<dbReference type="PIR" id="B70459">
    <property type="entry name" value="B70459"/>
</dbReference>